<keyword evidence="9" id="KW-0804">Transcription</keyword>
<keyword evidence="16" id="KW-1185">Reference proteome</keyword>
<dbReference type="Pfam" id="PF13843">
    <property type="entry name" value="DDE_Tnp_1_7"/>
    <property type="match status" value="1"/>
</dbReference>
<evidence type="ECO:0000256" key="11">
    <source>
        <dbReference type="PROSITE-ProRule" id="PRU00042"/>
    </source>
</evidence>
<dbReference type="SUPFAM" id="SSF46689">
    <property type="entry name" value="Homeodomain-like"/>
    <property type="match status" value="1"/>
</dbReference>
<protein>
    <recommendedName>
        <fullName evidence="17">Pogo transposable element derived with ZNF domain b</fullName>
    </recommendedName>
</protein>
<feature type="compositionally biased region" description="Acidic residues" evidence="12">
    <location>
        <begin position="928"/>
        <end position="941"/>
    </location>
</feature>
<dbReference type="SMART" id="SM00355">
    <property type="entry name" value="ZnF_C2H2"/>
    <property type="match status" value="9"/>
</dbReference>
<evidence type="ECO:0000313" key="16">
    <source>
        <dbReference type="Proteomes" id="UP001221898"/>
    </source>
</evidence>
<keyword evidence="3" id="KW-0479">Metal-binding</keyword>
<evidence type="ECO:0000256" key="6">
    <source>
        <dbReference type="ARBA" id="ARBA00022833"/>
    </source>
</evidence>
<dbReference type="Proteomes" id="UP001221898">
    <property type="component" value="Unassembled WGS sequence"/>
</dbReference>
<dbReference type="Pfam" id="PF03221">
    <property type="entry name" value="HTH_Tnp_Tc5"/>
    <property type="match status" value="1"/>
</dbReference>
<keyword evidence="8" id="KW-0238">DNA-binding</keyword>
<feature type="domain" description="C2H2-type" evidence="13">
    <location>
        <begin position="544"/>
        <end position="571"/>
    </location>
</feature>
<dbReference type="InterPro" id="IPR013087">
    <property type="entry name" value="Znf_C2H2_type"/>
</dbReference>
<dbReference type="PANTHER" id="PTHR46599:SF1">
    <property type="entry name" value="POGO TRANSPOSABLE ELEMENT WITH ZNF DOMAIN"/>
    <property type="match status" value="1"/>
</dbReference>
<dbReference type="GO" id="GO:0008270">
    <property type="term" value="F:zinc ion binding"/>
    <property type="evidence" value="ECO:0007669"/>
    <property type="project" value="UniProtKB-KW"/>
</dbReference>
<evidence type="ECO:0000256" key="12">
    <source>
        <dbReference type="SAM" id="MobiDB-lite"/>
    </source>
</evidence>
<evidence type="ECO:0000256" key="10">
    <source>
        <dbReference type="ARBA" id="ARBA00023242"/>
    </source>
</evidence>
<comment type="function">
    <text evidence="1">May function as a transcription factor.</text>
</comment>
<organism evidence="15 16">
    <name type="scientific">Aldrovandia affinis</name>
    <dbReference type="NCBI Taxonomy" id="143900"/>
    <lineage>
        <taxon>Eukaryota</taxon>
        <taxon>Metazoa</taxon>
        <taxon>Chordata</taxon>
        <taxon>Craniata</taxon>
        <taxon>Vertebrata</taxon>
        <taxon>Euteleostomi</taxon>
        <taxon>Actinopterygii</taxon>
        <taxon>Neopterygii</taxon>
        <taxon>Teleostei</taxon>
        <taxon>Notacanthiformes</taxon>
        <taxon>Halosauridae</taxon>
        <taxon>Aldrovandia</taxon>
    </lineage>
</organism>
<feature type="compositionally biased region" description="Acidic residues" evidence="12">
    <location>
        <begin position="1521"/>
        <end position="1539"/>
    </location>
</feature>
<feature type="region of interest" description="Disordered" evidence="12">
    <location>
        <begin position="1521"/>
        <end position="1594"/>
    </location>
</feature>
<dbReference type="EMBL" id="JAINUG010000090">
    <property type="protein sequence ID" value="KAJ8398456.1"/>
    <property type="molecule type" value="Genomic_DNA"/>
</dbReference>
<evidence type="ECO:0000259" key="13">
    <source>
        <dbReference type="PROSITE" id="PS50157"/>
    </source>
</evidence>
<evidence type="ECO:0008006" key="17">
    <source>
        <dbReference type="Google" id="ProtNLM"/>
    </source>
</evidence>
<evidence type="ECO:0000256" key="9">
    <source>
        <dbReference type="ARBA" id="ARBA00023163"/>
    </source>
</evidence>
<evidence type="ECO:0000259" key="14">
    <source>
        <dbReference type="PROSITE" id="PS51253"/>
    </source>
</evidence>
<dbReference type="FunFam" id="3.30.160.60:FF:000298">
    <property type="entry name" value="zinc finger protein 280D isoform X1"/>
    <property type="match status" value="1"/>
</dbReference>
<feature type="region of interest" description="Disordered" evidence="12">
    <location>
        <begin position="783"/>
        <end position="802"/>
    </location>
</feature>
<feature type="domain" description="C2H2-type" evidence="13">
    <location>
        <begin position="580"/>
        <end position="608"/>
    </location>
</feature>
<dbReference type="Pfam" id="PF25414">
    <property type="entry name" value="zf-C2H2_Z280C_D"/>
    <property type="match status" value="1"/>
</dbReference>
<feature type="domain" description="HTH CENPB-type" evidence="14">
    <location>
        <begin position="1586"/>
        <end position="1658"/>
    </location>
</feature>
<evidence type="ECO:0000256" key="8">
    <source>
        <dbReference type="ARBA" id="ARBA00023125"/>
    </source>
</evidence>
<dbReference type="InterPro" id="IPR009057">
    <property type="entry name" value="Homeodomain-like_sf"/>
</dbReference>
<evidence type="ECO:0000256" key="3">
    <source>
        <dbReference type="ARBA" id="ARBA00022723"/>
    </source>
</evidence>
<keyword evidence="5 11" id="KW-0863">Zinc-finger</keyword>
<feature type="region of interest" description="Disordered" evidence="12">
    <location>
        <begin position="928"/>
        <end position="953"/>
    </location>
</feature>
<dbReference type="GO" id="GO:0003677">
    <property type="term" value="F:DNA binding"/>
    <property type="evidence" value="ECO:0007669"/>
    <property type="project" value="UniProtKB-KW"/>
</dbReference>
<feature type="compositionally biased region" description="Polar residues" evidence="12">
    <location>
        <begin position="788"/>
        <end position="797"/>
    </location>
</feature>
<dbReference type="PROSITE" id="PS00028">
    <property type="entry name" value="ZINC_FINGER_C2H2_1"/>
    <property type="match status" value="5"/>
</dbReference>
<keyword evidence="6" id="KW-0862">Zinc</keyword>
<dbReference type="SUPFAM" id="SSF57667">
    <property type="entry name" value="beta-beta-alpha zinc fingers"/>
    <property type="match status" value="1"/>
</dbReference>
<reference evidence="15" key="1">
    <citation type="journal article" date="2023" name="Science">
        <title>Genome structures resolve the early diversification of teleost fishes.</title>
        <authorList>
            <person name="Parey E."/>
            <person name="Louis A."/>
            <person name="Montfort J."/>
            <person name="Bouchez O."/>
            <person name="Roques C."/>
            <person name="Iampietro C."/>
            <person name="Lluch J."/>
            <person name="Castinel A."/>
            <person name="Donnadieu C."/>
            <person name="Desvignes T."/>
            <person name="Floi Bucao C."/>
            <person name="Jouanno E."/>
            <person name="Wen M."/>
            <person name="Mejri S."/>
            <person name="Dirks R."/>
            <person name="Jansen H."/>
            <person name="Henkel C."/>
            <person name="Chen W.J."/>
            <person name="Zahm M."/>
            <person name="Cabau C."/>
            <person name="Klopp C."/>
            <person name="Thompson A.W."/>
            <person name="Robinson-Rechavi M."/>
            <person name="Braasch I."/>
            <person name="Lecointre G."/>
            <person name="Bobe J."/>
            <person name="Postlethwait J.H."/>
            <person name="Berthelot C."/>
            <person name="Roest Crollius H."/>
            <person name="Guiguen Y."/>
        </authorList>
    </citation>
    <scope>NUCLEOTIDE SEQUENCE</scope>
    <source>
        <strain evidence="15">NC1722</strain>
    </source>
</reference>
<feature type="compositionally biased region" description="Basic and acidic residues" evidence="12">
    <location>
        <begin position="1953"/>
        <end position="1969"/>
    </location>
</feature>
<name>A0AAD7WIP2_9TELE</name>
<dbReference type="GO" id="GO:0005634">
    <property type="term" value="C:nucleus"/>
    <property type="evidence" value="ECO:0007669"/>
    <property type="project" value="UniProtKB-SubCell"/>
</dbReference>
<evidence type="ECO:0000256" key="7">
    <source>
        <dbReference type="ARBA" id="ARBA00023015"/>
    </source>
</evidence>
<comment type="caution">
    <text evidence="15">The sequence shown here is derived from an EMBL/GenBank/DDBJ whole genome shotgun (WGS) entry which is preliminary data.</text>
</comment>
<comment type="subcellular location">
    <subcellularLocation>
        <location evidence="2">Nucleus</location>
    </subcellularLocation>
</comment>
<sequence>MADADLFMECEEEELEPWQQMNDDVEDEEVGIVENKTNTAPLSVVSPGPASMTVVPPVATSVALPIVSTPLMVSSAALPSDGKKPMVSLFTSATSPISSVLPPSMMPQGIPHSMPSLVPPGLTKPVPGQQLFLTQSPGGLSTVAMSQVLQPMQMMSNAAPGSSAANNQPIFFTTQDIPPTHPQRPVGPAFPDQFNMGFPVRNVRPVQNSVNPLGIVLNVQQGQTVRPITLLSAPGTQFFKPAVGGPQVMPQQAPMRPGTPVAGRPPTSSYTTVQIPATLTIRSTTPLTQPLTTMAATTGTQPLHSPGPPPNPPTKIDFQGLGTGRSRRFLMQGDTLLEVQEPGDDEVNVCNLVTVKHGDNNPDVQKLVNLVNTVSPPTVVQPQTLQVVMANSKGPTNGLNAVPASVPTPSPLDSIKVGPATSVPSTNVCPRCGAQFRMVEALRGHMCFCCPELTLSMKPSEGQTSMTTNSAPVTRPTLVTPIQPKPLPMLTPPALPPQLVDRISSSGMDSQGKLIMLVDDFYYGTFEGVRSRASADLMREPMLFKCLSCSKKLKNNIRLMNHMKHHVELDQQNGEVDTHTNCQHCYRQFPTPFQLQCHLESVHSHYESTTKCKICEWAFESEPVFLQHMKNTHKPGEMPYVCQVCEYRSSFYSDVYNHFRTWHEDTRHLLCLYCLKVFKNSNAYQQHYIRHQKKTVYHCNKCRLQFLFTKDKIEHKINHHKTFRKPRQLEGLLPGTKVTIRAYAAQNKVMGQPPVVPPVISSGALPASAARDTPSPNMGEVLPKPFHTYSQNKPQTTPKKRSVSKMLELLTKFQEQRTTLGKQMCLECNFEVPDFPNHYPTYVHCSLCHYGTCCSRAYANHMINNHVPRRSHKYLAMYKRPAPSRVKLACTSCNFTSQTGDVMAKHLVQNPSHCYSLCALKEQLESDIENSDVEDEEEEPGGEGGSEVDVGGKPDSLSMDYCDELLKNLTVPEFTDVSGPYHSLSKTSDAIDYFHLLFPSSLLEVITRETNAYAMSHHVMDQGDLDWSPVSVEEIQGFVGLSILMGLQSLPEPGMYWSWQHCESCLTFLKTMPAKRFLQISAHIRVCGENPDGQDGSTDRLRMIRPLLEAVEDTIWETYLPNKCLTIDQALMSNPEVEGQEDKQNKGQVWLLCDSKSGYCHRMLIETQQDEQERDGDPGFRVVLPLLQDLQGKHHQIFLASSLMSFPLMQKLLDQDIYSCSSFLQRDPIFPKEFWDLRRLKHPGDFLQRMFGPVLATRWQDSKEMCCLSTNAEPGLPDTVWRKSHVKVGELSPIQRPKAFRLLQENMRGVDICNQLQACNPLGGLIRDTWWRCLFWFLLNLCIVNSFILLRESRKDNPPLWVQGGRFSQAKFRKRLGHQLAKCTQRGVRRQSAEARGVAPEEGGGEGEGGAQLRHRLDKITAKTKRCKNCSVKNLRHESVFGCIVCRVNLCKGSRCFWEYHGLSPHNRGSPKVGFIMERQVLSPNKNCHSQPHFPLPVRTASLASSSKWEPADHDEVLDQEMAPVEDMDTDTDTEEEQESCPAEEREVKGTGNQGETVHREEPKVSASAGDIKPIADGLGRRSGSSWTGARRGGSGEAVDRLVEWVLAQREQQLPVNEKNLFQKASEIHSHANQSSSFRISYEWAVGFMLQHDLGLQTTGTVSRRLPRSTEENARAFTEFVRKHIQAQNFSLSVIGAMDELSIFVDLDLLADPATVGKEPAFQLVGTGESLIDIFFATLADGTLLPTMVFFKGQLPGRLRAGVPDSVLLEAKVEGFTEEEEMNLWTSQVWQKHMKSQDGAKGMLIMDSFRSHMFDDSLAALSATSTLPTIIPVGCTHRLQPLEMCVRPVLQRFLQAHWTKLAAQGGAAGANPKDLVQLLVAWLVEALASLSTQPELLNRSFHVASVLSGAESHNIQADAQRELVSALSVILLGPDTEEPEVPPAEDSVGTVKEQTEKPVESDGEKRAGGEEGEAKEDKEASRTEAKEAEQQLEIQDVENVKVPDTSKQGMV</sequence>
<keyword evidence="10" id="KW-0539">Nucleus</keyword>
<dbReference type="InterPro" id="IPR059074">
    <property type="entry name" value="zf-C2H2_Z280C_D"/>
</dbReference>
<dbReference type="InterPro" id="IPR029526">
    <property type="entry name" value="PGBD"/>
</dbReference>
<dbReference type="Pfam" id="PF25429">
    <property type="entry name" value="zf-POGZ"/>
    <property type="match status" value="1"/>
</dbReference>
<evidence type="ECO:0000256" key="1">
    <source>
        <dbReference type="ARBA" id="ARBA00003729"/>
    </source>
</evidence>
<dbReference type="PROSITE" id="PS50157">
    <property type="entry name" value="ZINC_FINGER_C2H2_2"/>
    <property type="match status" value="2"/>
</dbReference>
<dbReference type="InterPro" id="IPR057618">
    <property type="entry name" value="Znf_POGZ/Z280C-D-like"/>
</dbReference>
<accession>A0AAD7WIP2</accession>
<evidence type="ECO:0000313" key="15">
    <source>
        <dbReference type="EMBL" id="KAJ8398456.1"/>
    </source>
</evidence>
<evidence type="ECO:0000256" key="2">
    <source>
        <dbReference type="ARBA" id="ARBA00004123"/>
    </source>
</evidence>
<dbReference type="InterPro" id="IPR004875">
    <property type="entry name" value="DDE_SF_endonuclease_dom"/>
</dbReference>
<feature type="compositionally biased region" description="Basic and acidic residues" evidence="12">
    <location>
        <begin position="1975"/>
        <end position="1989"/>
    </location>
</feature>
<dbReference type="Gene3D" id="3.30.160.60">
    <property type="entry name" value="Classic Zinc Finger"/>
    <property type="match status" value="1"/>
</dbReference>
<dbReference type="InterPro" id="IPR006600">
    <property type="entry name" value="HTH_CenpB_DNA-bd_dom"/>
</dbReference>
<feature type="region of interest" description="Disordered" evidence="12">
    <location>
        <begin position="1934"/>
        <end position="2011"/>
    </location>
</feature>
<evidence type="ECO:0000256" key="4">
    <source>
        <dbReference type="ARBA" id="ARBA00022737"/>
    </source>
</evidence>
<evidence type="ECO:0000256" key="5">
    <source>
        <dbReference type="ARBA" id="ARBA00022771"/>
    </source>
</evidence>
<proteinExistence type="predicted"/>
<dbReference type="Pfam" id="PF03184">
    <property type="entry name" value="DDE_1"/>
    <property type="match status" value="1"/>
</dbReference>
<gene>
    <name evidence="15" type="ORF">AAFF_G00427110</name>
</gene>
<dbReference type="InterPro" id="IPR036236">
    <property type="entry name" value="Znf_C2H2_sf"/>
</dbReference>
<feature type="region of interest" description="Disordered" evidence="12">
    <location>
        <begin position="1389"/>
        <end position="1413"/>
    </location>
</feature>
<keyword evidence="7" id="KW-0805">Transcription regulation</keyword>
<dbReference type="PANTHER" id="PTHR46599">
    <property type="entry name" value="PIGGYBAC TRANSPOSABLE ELEMENT-DERIVED PROTEIN 4"/>
    <property type="match status" value="1"/>
</dbReference>
<feature type="region of interest" description="Disordered" evidence="12">
    <location>
        <begin position="460"/>
        <end position="489"/>
    </location>
</feature>
<dbReference type="PROSITE" id="PS51253">
    <property type="entry name" value="HTH_CENPB"/>
    <property type="match status" value="1"/>
</dbReference>
<feature type="compositionally biased region" description="Polar residues" evidence="12">
    <location>
        <begin position="461"/>
        <end position="472"/>
    </location>
</feature>
<keyword evidence="4" id="KW-0677">Repeat</keyword>